<reference evidence="2 3" key="1">
    <citation type="submission" date="2019-03" db="EMBL/GenBank/DDBJ databases">
        <title>First draft genome of Liparis tanakae, snailfish: a comprehensive survey of snailfish specific genes.</title>
        <authorList>
            <person name="Kim W."/>
            <person name="Song I."/>
            <person name="Jeong J.-H."/>
            <person name="Kim D."/>
            <person name="Kim S."/>
            <person name="Ryu S."/>
            <person name="Song J.Y."/>
            <person name="Lee S.K."/>
        </authorList>
    </citation>
    <scope>NUCLEOTIDE SEQUENCE [LARGE SCALE GENOMIC DNA]</scope>
    <source>
        <tissue evidence="2">Muscle</tissue>
    </source>
</reference>
<gene>
    <name evidence="2" type="ORF">EYF80_049975</name>
</gene>
<evidence type="ECO:0000313" key="2">
    <source>
        <dbReference type="EMBL" id="TNN39861.1"/>
    </source>
</evidence>
<evidence type="ECO:0000256" key="1">
    <source>
        <dbReference type="SAM" id="MobiDB-lite"/>
    </source>
</evidence>
<feature type="region of interest" description="Disordered" evidence="1">
    <location>
        <begin position="60"/>
        <end position="79"/>
    </location>
</feature>
<dbReference type="AlphaFoldDB" id="A0A4Z2FFZ4"/>
<organism evidence="2 3">
    <name type="scientific">Liparis tanakae</name>
    <name type="common">Tanaka's snailfish</name>
    <dbReference type="NCBI Taxonomy" id="230148"/>
    <lineage>
        <taxon>Eukaryota</taxon>
        <taxon>Metazoa</taxon>
        <taxon>Chordata</taxon>
        <taxon>Craniata</taxon>
        <taxon>Vertebrata</taxon>
        <taxon>Euteleostomi</taxon>
        <taxon>Actinopterygii</taxon>
        <taxon>Neopterygii</taxon>
        <taxon>Teleostei</taxon>
        <taxon>Neoteleostei</taxon>
        <taxon>Acanthomorphata</taxon>
        <taxon>Eupercaria</taxon>
        <taxon>Perciformes</taxon>
        <taxon>Cottioidei</taxon>
        <taxon>Cottales</taxon>
        <taxon>Liparidae</taxon>
        <taxon>Liparis</taxon>
    </lineage>
</organism>
<sequence>MFDNRRVEHVRPLLDTEPHYTSRALLTVKYCVAYLLSESSPPPLTGITHFELPRDRGFTTELHRADGSGPTETDVHKVK</sequence>
<dbReference type="EMBL" id="SRLO01001241">
    <property type="protein sequence ID" value="TNN39861.1"/>
    <property type="molecule type" value="Genomic_DNA"/>
</dbReference>
<proteinExistence type="predicted"/>
<accession>A0A4Z2FFZ4</accession>
<keyword evidence="3" id="KW-1185">Reference proteome</keyword>
<protein>
    <submittedName>
        <fullName evidence="2">Uncharacterized protein</fullName>
    </submittedName>
</protein>
<evidence type="ECO:0000313" key="3">
    <source>
        <dbReference type="Proteomes" id="UP000314294"/>
    </source>
</evidence>
<comment type="caution">
    <text evidence="2">The sequence shown here is derived from an EMBL/GenBank/DDBJ whole genome shotgun (WGS) entry which is preliminary data.</text>
</comment>
<name>A0A4Z2FFZ4_9TELE</name>
<dbReference type="Proteomes" id="UP000314294">
    <property type="component" value="Unassembled WGS sequence"/>
</dbReference>